<dbReference type="Proteomes" id="UP000245626">
    <property type="component" value="Unassembled WGS sequence"/>
</dbReference>
<protein>
    <submittedName>
        <fullName evidence="1">Uncharacterized protein</fullName>
    </submittedName>
</protein>
<gene>
    <name evidence="1" type="ORF">IE53DRAFT_365660</name>
</gene>
<evidence type="ECO:0000313" key="2">
    <source>
        <dbReference type="Proteomes" id="UP000245626"/>
    </source>
</evidence>
<name>A0ACD0P7Z9_9BASI</name>
<evidence type="ECO:0000313" key="1">
    <source>
        <dbReference type="EMBL" id="PWN54238.1"/>
    </source>
</evidence>
<keyword evidence="2" id="KW-1185">Reference proteome</keyword>
<proteinExistence type="predicted"/>
<dbReference type="EMBL" id="KZ819691">
    <property type="protein sequence ID" value="PWN54238.1"/>
    <property type="molecule type" value="Genomic_DNA"/>
</dbReference>
<accession>A0ACD0P7Z9</accession>
<reference evidence="1 2" key="1">
    <citation type="journal article" date="2018" name="Mol. Biol. Evol.">
        <title>Broad Genomic Sampling Reveals a Smut Pathogenic Ancestry of the Fungal Clade Ustilaginomycotina.</title>
        <authorList>
            <person name="Kijpornyongpan T."/>
            <person name="Mondo S.J."/>
            <person name="Barry K."/>
            <person name="Sandor L."/>
            <person name="Lee J."/>
            <person name="Lipzen A."/>
            <person name="Pangilinan J."/>
            <person name="LaButti K."/>
            <person name="Hainaut M."/>
            <person name="Henrissat B."/>
            <person name="Grigoriev I.V."/>
            <person name="Spatafora J.W."/>
            <person name="Aime M.C."/>
        </authorList>
    </citation>
    <scope>NUCLEOTIDE SEQUENCE [LARGE SCALE GENOMIC DNA]</scope>
    <source>
        <strain evidence="1 2">SA 807</strain>
    </source>
</reference>
<organism evidence="1 2">
    <name type="scientific">Violaceomyces palustris</name>
    <dbReference type="NCBI Taxonomy" id="1673888"/>
    <lineage>
        <taxon>Eukaryota</taxon>
        <taxon>Fungi</taxon>
        <taxon>Dikarya</taxon>
        <taxon>Basidiomycota</taxon>
        <taxon>Ustilaginomycotina</taxon>
        <taxon>Ustilaginomycetes</taxon>
        <taxon>Violaceomycetales</taxon>
        <taxon>Violaceomycetaceae</taxon>
        <taxon>Violaceomyces</taxon>
    </lineage>
</organism>
<sequence length="339" mass="37718">MVYHNTASSTGAEEAETPILCETCLGPNPYVRMSKQNLGKECKICTRPFTVFRWNPGVDMRFKKTEICTTCAKVKNVCQTCVLDLQYGLPVQVRDTALNIKTQSQTSEASKRYFANQMEDKLEGPSSLIDSSSGPSSRAGQDLLRKLARTDPGYKRNRPHLCSFYAKGNCTRGDECPYRHELPVDNELSKQNIQDRFYGRNDPVAKKILSAHAAEQGLTPPEDKSITSLFLSSLPPEINEDQIRTFFIKSVPQLEPHHIKSITMVAASKCAFINFKTREQAEWAALRCSVKVEIAGKECRVSWGRSRPARKGGITASKPSSAERAKIEEESAGSYGIPS</sequence>